<gene>
    <name evidence="2" type="ORF">DUNSADRAFT_7474</name>
</gene>
<evidence type="ECO:0000256" key="1">
    <source>
        <dbReference type="SAM" id="MobiDB-lite"/>
    </source>
</evidence>
<comment type="caution">
    <text evidence="2">The sequence shown here is derived from an EMBL/GenBank/DDBJ whole genome shotgun (WGS) entry which is preliminary data.</text>
</comment>
<evidence type="ECO:0000313" key="2">
    <source>
        <dbReference type="EMBL" id="KAF5835389.1"/>
    </source>
</evidence>
<accession>A0ABQ7GLA1</accession>
<evidence type="ECO:0000313" key="3">
    <source>
        <dbReference type="Proteomes" id="UP000815325"/>
    </source>
</evidence>
<reference evidence="2" key="1">
    <citation type="submission" date="2017-08" db="EMBL/GenBank/DDBJ databases">
        <authorList>
            <person name="Polle J.E."/>
            <person name="Barry K."/>
            <person name="Cushman J."/>
            <person name="Schmutz J."/>
            <person name="Tran D."/>
            <person name="Hathwaick L.T."/>
            <person name="Yim W.C."/>
            <person name="Jenkins J."/>
            <person name="Mckie-Krisberg Z.M."/>
            <person name="Prochnik S."/>
            <person name="Lindquist E."/>
            <person name="Dockter R.B."/>
            <person name="Adam C."/>
            <person name="Molina H."/>
            <person name="Bunkerborg J."/>
            <person name="Jin E."/>
            <person name="Buchheim M."/>
            <person name="Magnuson J."/>
        </authorList>
    </citation>
    <scope>NUCLEOTIDE SEQUENCE</scope>
    <source>
        <strain evidence="2">CCAP 19/18</strain>
    </source>
</reference>
<feature type="region of interest" description="Disordered" evidence="1">
    <location>
        <begin position="850"/>
        <end position="918"/>
    </location>
</feature>
<dbReference type="InterPro" id="IPR052145">
    <property type="entry name" value="Mediator/Homeobox_domain"/>
</dbReference>
<dbReference type="EMBL" id="MU069707">
    <property type="protein sequence ID" value="KAF5835389.1"/>
    <property type="molecule type" value="Genomic_DNA"/>
</dbReference>
<feature type="region of interest" description="Disordered" evidence="1">
    <location>
        <begin position="181"/>
        <end position="301"/>
    </location>
</feature>
<dbReference type="PANTHER" id="PTHR24330:SF19">
    <property type="entry name" value="MEDIATOR OF RNA POLYMERASE II TRANSCRIPTION SUBUNIT 29"/>
    <property type="match status" value="1"/>
</dbReference>
<proteinExistence type="predicted"/>
<protein>
    <submittedName>
        <fullName evidence="2">Uncharacterized protein</fullName>
    </submittedName>
</protein>
<keyword evidence="3" id="KW-1185">Reference proteome</keyword>
<feature type="compositionally biased region" description="Low complexity" evidence="1">
    <location>
        <begin position="195"/>
        <end position="237"/>
    </location>
</feature>
<feature type="compositionally biased region" description="Basic and acidic residues" evidence="1">
    <location>
        <begin position="1118"/>
        <end position="1134"/>
    </location>
</feature>
<sequence length="1153" mass="125252">MAPRCPPITGGGGPRDVGLLSFSQAKLWAGQEIAVSLLLYTSKQEFVKYQMPIFIAIAVVVIAAAQRKRVHLLQAAVLASSVVRAIMTLQLSFRTEVSNLLRYADLPTYLLTFLPEVLMLGFKFDASLLVFSFSHAGVCSFFYYMANVHSITVSICRAFAIHAVCLLVYRAIERNANHMHASGVRSDNSSKADVQLQGEAQQPQQGDRQQLLHQHRQQQQVEKPGKAQQQQQSLQQGDKQHRLHQHRQRQDEKPGTAQQQQQPQQGGKQHLLHQHRQQQQDEKPGTAQQQQLQQEETGRGVDEQNLDVLAAGVSHLQMNKPQGPVRTHSVLGPAPVQPYEPTTPLNFQSCTRGDKSQLQHQSVNNEVLLAQPNQQLHKRQVDVAWAGSNIGTGSSIGSSTISSAPVSSGSLSSGSISSRSSLSILKPTHPRLHSVALAKPLASRAVVDALRVGKEMPNRAPYVSKLSQPGSSRPDATMQDYVQAACRLAVKVRGPSLPSSLPDGALAKLGDRLQKYQCLMPAESPAMRAGCLVISYGALPNSQGSTLQEIKQETVAEAKEWAQEYGLLPPEEEGLLTVQACHQSSWVSNGALHRLHCLPEHSIHVREPFIEVNPASLEQEAFCALDVSLTAPPHLELRAWRSAEDAPEELPDDAKCRSLSLLASIDGQCVATSVEQQHTTSNGERVVQVRTSSKNEDPFDAASPHPKVLVLELWAAGALVCSYAAILLPCLYSGALEELRCWADGGAASSVFVRDLVMFMHFQANHISAVQGREHGVSTVWGHEGATDQADSEVRQIMLGIGTDLLAHCLGNGLSTLAGMLLDALAFHPCFHPSSDLLDTETLAEEPGMSQLQGSAFPSSGPALVQQPQPLYSSNPPDLRHNPPSTCPQPGKPAADSASSGPTPPALSSSTPALAPSAATTTSEEAYQAWKNLQIAPLASQWSKVQVMFIVVVAFRSWYEKGASLEGTPALLSEETLITTLMLPAYFIGALFLVRKAGSYTEPILAAILAARAAFCVLLGLRMAPVPGMLQPILRWRVEVLIEIMTMSVVEQVRLAWMLPLRLMLTVGFGLWYERAGLWAPWLQALLLNACSLAVAKAIDTRYRRMYAHTLLDEKQSKADGGDLQREVPTDSHEQVLPPNAGSSTALAKSKLV</sequence>
<organism evidence="2 3">
    <name type="scientific">Dunaliella salina</name>
    <name type="common">Green alga</name>
    <name type="synonym">Protococcus salinus</name>
    <dbReference type="NCBI Taxonomy" id="3046"/>
    <lineage>
        <taxon>Eukaryota</taxon>
        <taxon>Viridiplantae</taxon>
        <taxon>Chlorophyta</taxon>
        <taxon>core chlorophytes</taxon>
        <taxon>Chlorophyceae</taxon>
        <taxon>CS clade</taxon>
        <taxon>Chlamydomonadales</taxon>
        <taxon>Dunaliellaceae</taxon>
        <taxon>Dunaliella</taxon>
    </lineage>
</organism>
<feature type="region of interest" description="Disordered" evidence="1">
    <location>
        <begin position="1118"/>
        <end position="1153"/>
    </location>
</feature>
<feature type="compositionally biased region" description="Low complexity" evidence="1">
    <location>
        <begin position="897"/>
        <end position="918"/>
    </location>
</feature>
<feature type="compositionally biased region" description="Polar residues" evidence="1">
    <location>
        <begin position="866"/>
        <end position="876"/>
    </location>
</feature>
<dbReference type="Proteomes" id="UP000815325">
    <property type="component" value="Unassembled WGS sequence"/>
</dbReference>
<name>A0ABQ7GLA1_DUNSA</name>
<feature type="compositionally biased region" description="Low complexity" evidence="1">
    <location>
        <begin position="258"/>
        <end position="269"/>
    </location>
</feature>
<dbReference type="PANTHER" id="PTHR24330">
    <property type="entry name" value="HOMEOBOX PROTEIN BARH-LIKE"/>
    <property type="match status" value="1"/>
</dbReference>